<dbReference type="SUPFAM" id="SSF54637">
    <property type="entry name" value="Thioesterase/thiol ester dehydrase-isomerase"/>
    <property type="match status" value="1"/>
</dbReference>
<evidence type="ECO:0000313" key="1">
    <source>
        <dbReference type="EMBL" id="KXZ44480.1"/>
    </source>
</evidence>
<reference evidence="2" key="1">
    <citation type="journal article" date="2016" name="Nat. Commun.">
        <title>The Gonium pectorale genome demonstrates co-option of cell cycle regulation during the evolution of multicellularity.</title>
        <authorList>
            <person name="Hanschen E.R."/>
            <person name="Marriage T.N."/>
            <person name="Ferris P.J."/>
            <person name="Hamaji T."/>
            <person name="Toyoda A."/>
            <person name="Fujiyama A."/>
            <person name="Neme R."/>
            <person name="Noguchi H."/>
            <person name="Minakuchi Y."/>
            <person name="Suzuki M."/>
            <person name="Kawai-Toyooka H."/>
            <person name="Smith D.R."/>
            <person name="Sparks H."/>
            <person name="Anderson J."/>
            <person name="Bakaric R."/>
            <person name="Luria V."/>
            <person name="Karger A."/>
            <person name="Kirschner M.W."/>
            <person name="Durand P.M."/>
            <person name="Michod R.E."/>
            <person name="Nozaki H."/>
            <person name="Olson B.J."/>
        </authorList>
    </citation>
    <scope>NUCLEOTIDE SEQUENCE [LARGE SCALE GENOMIC DNA]</scope>
    <source>
        <strain evidence="2">NIES-2863</strain>
    </source>
</reference>
<dbReference type="InterPro" id="IPR029069">
    <property type="entry name" value="HotDog_dom_sf"/>
</dbReference>
<dbReference type="AlphaFoldDB" id="A0A150G587"/>
<dbReference type="Gene3D" id="3.10.129.10">
    <property type="entry name" value="Hotdog Thioesterase"/>
    <property type="match status" value="1"/>
</dbReference>
<evidence type="ECO:0000313" key="2">
    <source>
        <dbReference type="Proteomes" id="UP000075714"/>
    </source>
</evidence>
<protein>
    <recommendedName>
        <fullName evidence="3">Thioesterase domain-containing protein</fullName>
    </recommendedName>
</protein>
<dbReference type="OrthoDB" id="506431at2759"/>
<dbReference type="EMBL" id="LSYV01000068">
    <property type="protein sequence ID" value="KXZ44480.1"/>
    <property type="molecule type" value="Genomic_DNA"/>
</dbReference>
<organism evidence="1 2">
    <name type="scientific">Gonium pectorale</name>
    <name type="common">Green alga</name>
    <dbReference type="NCBI Taxonomy" id="33097"/>
    <lineage>
        <taxon>Eukaryota</taxon>
        <taxon>Viridiplantae</taxon>
        <taxon>Chlorophyta</taxon>
        <taxon>core chlorophytes</taxon>
        <taxon>Chlorophyceae</taxon>
        <taxon>CS clade</taxon>
        <taxon>Chlamydomonadales</taxon>
        <taxon>Volvocaceae</taxon>
        <taxon>Gonium</taxon>
    </lineage>
</organism>
<keyword evidence="2" id="KW-1185">Reference proteome</keyword>
<name>A0A150G587_GONPE</name>
<evidence type="ECO:0008006" key="3">
    <source>
        <dbReference type="Google" id="ProtNLM"/>
    </source>
</evidence>
<comment type="caution">
    <text evidence="1">The sequence shown here is derived from an EMBL/GenBank/DDBJ whole genome shotgun (WGS) entry which is preliminary data.</text>
</comment>
<gene>
    <name evidence="1" type="ORF">GPECTOR_67g320</name>
</gene>
<accession>A0A150G587</accession>
<dbReference type="Proteomes" id="UP000075714">
    <property type="component" value="Unassembled WGS sequence"/>
</dbReference>
<sequence>MLLTPQVPALPQEAYHPESLCFGCGPAHPDGLRLESRRMPGGGLGRLEGRARVSSKYIAFPGIINGGVVSTLLDCHGNWAAAIALMDKGCLPRPPLTLTASMEVRYLEPTPPDTDLILRSRVLSIRDAPGVGQQLRTTVEVELELLMPPAEGDAVPPVPSASTSPAVAAALGLAGAGASGFGGERLLATARGIFKRTGALRSM</sequence>
<proteinExistence type="predicted"/>